<reference evidence="1" key="1">
    <citation type="submission" date="2021-06" db="EMBL/GenBank/DDBJ databases">
        <authorList>
            <person name="Hodson N. C."/>
            <person name="Mongue J. A."/>
            <person name="Jaron S. K."/>
        </authorList>
    </citation>
    <scope>NUCLEOTIDE SEQUENCE</scope>
</reference>
<proteinExistence type="predicted"/>
<sequence length="58" mass="6511">MLWPRLGIAADSQWSVCPNATHSRWMSVCAGCRCVFIRDGQRFCGLCQWRTASGAAYQ</sequence>
<accession>A0A8J2KJC9</accession>
<feature type="non-terminal residue" evidence="1">
    <location>
        <position position="1"/>
    </location>
</feature>
<name>A0A8J2KJC9_9HEXA</name>
<organism evidence="1 2">
    <name type="scientific">Allacma fusca</name>
    <dbReference type="NCBI Taxonomy" id="39272"/>
    <lineage>
        <taxon>Eukaryota</taxon>
        <taxon>Metazoa</taxon>
        <taxon>Ecdysozoa</taxon>
        <taxon>Arthropoda</taxon>
        <taxon>Hexapoda</taxon>
        <taxon>Collembola</taxon>
        <taxon>Symphypleona</taxon>
        <taxon>Sminthuridae</taxon>
        <taxon>Allacma</taxon>
    </lineage>
</organism>
<keyword evidence="2" id="KW-1185">Reference proteome</keyword>
<comment type="caution">
    <text evidence="1">The sequence shown here is derived from an EMBL/GenBank/DDBJ whole genome shotgun (WGS) entry which is preliminary data.</text>
</comment>
<evidence type="ECO:0000313" key="2">
    <source>
        <dbReference type="Proteomes" id="UP000708208"/>
    </source>
</evidence>
<dbReference type="EMBL" id="CAJVCH010311774">
    <property type="protein sequence ID" value="CAG7786159.1"/>
    <property type="molecule type" value="Genomic_DNA"/>
</dbReference>
<gene>
    <name evidence="1" type="ORF">AFUS01_LOCUS24741</name>
</gene>
<dbReference type="AlphaFoldDB" id="A0A8J2KJC9"/>
<protein>
    <submittedName>
        <fullName evidence="1">Uncharacterized protein</fullName>
    </submittedName>
</protein>
<evidence type="ECO:0000313" key="1">
    <source>
        <dbReference type="EMBL" id="CAG7786159.1"/>
    </source>
</evidence>
<dbReference type="Proteomes" id="UP000708208">
    <property type="component" value="Unassembled WGS sequence"/>
</dbReference>